<dbReference type="Gene3D" id="1.25.40.10">
    <property type="entry name" value="Tetratricopeptide repeat domain"/>
    <property type="match status" value="3"/>
</dbReference>
<feature type="repeat" description="TPR" evidence="4">
    <location>
        <begin position="192"/>
        <end position="225"/>
    </location>
</feature>
<dbReference type="OrthoDB" id="309339at2759"/>
<evidence type="ECO:0000256" key="2">
    <source>
        <dbReference type="ARBA" id="ARBA00022803"/>
    </source>
</evidence>
<comment type="similarity">
    <text evidence="3">Belongs to the BBS4 family.</text>
</comment>
<name>A0A8S3YZN8_9EUPU</name>
<dbReference type="Proteomes" id="UP000678393">
    <property type="component" value="Unassembled WGS sequence"/>
</dbReference>
<dbReference type="InterPro" id="IPR019734">
    <property type="entry name" value="TPR_rpt"/>
</dbReference>
<evidence type="ECO:0000313" key="7">
    <source>
        <dbReference type="Proteomes" id="UP000678393"/>
    </source>
</evidence>
<accession>A0A8S3YZN8</accession>
<dbReference type="GO" id="GO:0036064">
    <property type="term" value="C:ciliary basal body"/>
    <property type="evidence" value="ECO:0007669"/>
    <property type="project" value="TreeGrafter"/>
</dbReference>
<evidence type="ECO:0008006" key="8">
    <source>
        <dbReference type="Google" id="ProtNLM"/>
    </source>
</evidence>
<dbReference type="GO" id="GO:0061512">
    <property type="term" value="P:protein localization to cilium"/>
    <property type="evidence" value="ECO:0007669"/>
    <property type="project" value="TreeGrafter"/>
</dbReference>
<dbReference type="InterPro" id="IPR011990">
    <property type="entry name" value="TPR-like_helical_dom_sf"/>
</dbReference>
<feature type="region of interest" description="Disordered" evidence="5">
    <location>
        <begin position="452"/>
        <end position="488"/>
    </location>
</feature>
<comment type="caution">
    <text evidence="6">The sequence shown here is derived from an EMBL/GenBank/DDBJ whole genome shotgun (WGS) entry which is preliminary data.</text>
</comment>
<feature type="repeat" description="TPR" evidence="4">
    <location>
        <begin position="158"/>
        <end position="191"/>
    </location>
</feature>
<protein>
    <recommendedName>
        <fullName evidence="8">Bardet-Biedl syndrome 4</fullName>
    </recommendedName>
</protein>
<dbReference type="PANTHER" id="PTHR44186:SF1">
    <property type="entry name" value="BARDET-BIEDL SYNDROME 4 PROTEIN"/>
    <property type="match status" value="1"/>
</dbReference>
<keyword evidence="7" id="KW-1185">Reference proteome</keyword>
<dbReference type="GO" id="GO:0060271">
    <property type="term" value="P:cilium assembly"/>
    <property type="evidence" value="ECO:0007669"/>
    <property type="project" value="TreeGrafter"/>
</dbReference>
<organism evidence="6 7">
    <name type="scientific">Candidula unifasciata</name>
    <dbReference type="NCBI Taxonomy" id="100452"/>
    <lineage>
        <taxon>Eukaryota</taxon>
        <taxon>Metazoa</taxon>
        <taxon>Spiralia</taxon>
        <taxon>Lophotrochozoa</taxon>
        <taxon>Mollusca</taxon>
        <taxon>Gastropoda</taxon>
        <taxon>Heterobranchia</taxon>
        <taxon>Euthyneura</taxon>
        <taxon>Panpulmonata</taxon>
        <taxon>Eupulmonata</taxon>
        <taxon>Stylommatophora</taxon>
        <taxon>Helicina</taxon>
        <taxon>Helicoidea</taxon>
        <taxon>Geomitridae</taxon>
        <taxon>Candidula</taxon>
    </lineage>
</organism>
<evidence type="ECO:0000313" key="6">
    <source>
        <dbReference type="EMBL" id="CAG5120731.1"/>
    </source>
</evidence>
<sequence length="585" mass="64904">MPSVANLQAKPKTKKAPEIPAYERRNWLIHLHYVRKEFDTCKALIQEQLSEAGGMCEYAVYVQGLIMRLEGRIQESLDLFQTCALLNPQNPENLKQVARSLFLLARHKAAIDVYYQAAQICENDWEIHHNLGVCYMYLRDFNKAKDCLKQALSLGRHEVSYVMLGKIYLLEKDINAAIDVYRTAVEHSPENPDLLTTVGLLYMQVNQFQKAFENLGNAMTYDPSHTKAIMAAGSMMQSHSDFDVAITKYRIAAASKPESPPLWNNIGMCFFGKMKYVAAISCLKRANYLAPFDWKILYNLGLVHLTMQQYASSFNFLSAAINLHPDLAQLYMLLAISLHHLEDPENASKSYEHALQLDNKDPAILVNYALFLYQTGDRRKSSALLTQFDTLSASLKNSGREVDQGLTDLAAQLGAVIQTGSVGTRAQSETTSDNTDTDIYSTVNKARMYAESVPSTDIPDSSHSKNMRSVHGDDEPDIMNDSSVRPGPMAKSEIRENVLEPPAEFGNNSSSFAAAGTPKLAPLRSLEGQNFAGSLPGLRSGKLLSLDHAPLPPTHLPEDDDNITGETETRGNKSSRGKKQSSSAV</sequence>
<reference evidence="6" key="1">
    <citation type="submission" date="2021-04" db="EMBL/GenBank/DDBJ databases">
        <authorList>
            <consortium name="Molecular Ecology Group"/>
        </authorList>
    </citation>
    <scope>NUCLEOTIDE SEQUENCE</scope>
</reference>
<keyword evidence="2 4" id="KW-0802">TPR repeat</keyword>
<evidence type="ECO:0000256" key="3">
    <source>
        <dbReference type="ARBA" id="ARBA00023778"/>
    </source>
</evidence>
<proteinExistence type="inferred from homology"/>
<feature type="region of interest" description="Disordered" evidence="5">
    <location>
        <begin position="535"/>
        <end position="585"/>
    </location>
</feature>
<dbReference type="SUPFAM" id="SSF48452">
    <property type="entry name" value="TPR-like"/>
    <property type="match status" value="1"/>
</dbReference>
<dbReference type="FunFam" id="1.25.40.10:FF:000237">
    <property type="entry name" value="Bardet-Biedl syndrome 4 (Human)"/>
    <property type="match status" value="1"/>
</dbReference>
<evidence type="ECO:0000256" key="1">
    <source>
        <dbReference type="ARBA" id="ARBA00022737"/>
    </source>
</evidence>
<evidence type="ECO:0000256" key="5">
    <source>
        <dbReference type="SAM" id="MobiDB-lite"/>
    </source>
</evidence>
<dbReference type="AlphaFoldDB" id="A0A8S3YZN8"/>
<dbReference type="EMBL" id="CAJHNH020000957">
    <property type="protein sequence ID" value="CAG5120731.1"/>
    <property type="molecule type" value="Genomic_DNA"/>
</dbReference>
<dbReference type="Pfam" id="PF13181">
    <property type="entry name" value="TPR_8"/>
    <property type="match status" value="2"/>
</dbReference>
<feature type="repeat" description="TPR" evidence="4">
    <location>
        <begin position="328"/>
        <end position="361"/>
    </location>
</feature>
<dbReference type="Pfam" id="PF00515">
    <property type="entry name" value="TPR_1"/>
    <property type="match status" value="1"/>
</dbReference>
<dbReference type="PROSITE" id="PS50005">
    <property type="entry name" value="TPR"/>
    <property type="match status" value="4"/>
</dbReference>
<evidence type="ECO:0000256" key="4">
    <source>
        <dbReference type="PROSITE-ProRule" id="PRU00339"/>
    </source>
</evidence>
<keyword evidence="1" id="KW-0677">Repeat</keyword>
<dbReference type="PANTHER" id="PTHR44186">
    <property type="match status" value="1"/>
</dbReference>
<feature type="repeat" description="TPR" evidence="4">
    <location>
        <begin position="294"/>
        <end position="327"/>
    </location>
</feature>
<gene>
    <name evidence="6" type="ORF">CUNI_LOCUS6289</name>
</gene>
<dbReference type="SMART" id="SM00028">
    <property type="entry name" value="TPR"/>
    <property type="match status" value="8"/>
</dbReference>